<evidence type="ECO:0000313" key="6">
    <source>
        <dbReference type="Proteomes" id="UP000827889"/>
    </source>
</evidence>
<feature type="compositionally biased region" description="Pro residues" evidence="5">
    <location>
        <begin position="1"/>
        <end position="12"/>
    </location>
</feature>
<proteinExistence type="inferred from homology"/>
<accession>A0A8B8QXP1</accession>
<feature type="region of interest" description="Disordered" evidence="5">
    <location>
        <begin position="1"/>
        <end position="42"/>
    </location>
</feature>
<evidence type="ECO:0000313" key="7">
    <source>
        <dbReference type="RefSeq" id="XP_030551981.2"/>
    </source>
</evidence>
<organism evidence="6 7">
    <name type="scientific">Rhodamnia argentea</name>
    <dbReference type="NCBI Taxonomy" id="178133"/>
    <lineage>
        <taxon>Eukaryota</taxon>
        <taxon>Viridiplantae</taxon>
        <taxon>Streptophyta</taxon>
        <taxon>Embryophyta</taxon>
        <taxon>Tracheophyta</taxon>
        <taxon>Spermatophyta</taxon>
        <taxon>Magnoliopsida</taxon>
        <taxon>eudicotyledons</taxon>
        <taxon>Gunneridae</taxon>
        <taxon>Pentapetalae</taxon>
        <taxon>rosids</taxon>
        <taxon>malvids</taxon>
        <taxon>Myrtales</taxon>
        <taxon>Myrtaceae</taxon>
        <taxon>Myrtoideae</taxon>
        <taxon>Myrteae</taxon>
        <taxon>Australasian group</taxon>
        <taxon>Rhodamnia</taxon>
    </lineage>
</organism>
<feature type="compositionally biased region" description="Low complexity" evidence="5">
    <location>
        <begin position="15"/>
        <end position="31"/>
    </location>
</feature>
<dbReference type="RefSeq" id="XP_030551981.2">
    <property type="nucleotide sequence ID" value="XM_030696121.2"/>
</dbReference>
<dbReference type="GO" id="GO:0005737">
    <property type="term" value="C:cytoplasm"/>
    <property type="evidence" value="ECO:0007669"/>
    <property type="project" value="UniProtKB-SubCell"/>
</dbReference>
<dbReference type="Pfam" id="PF10248">
    <property type="entry name" value="Mlf1IP"/>
    <property type="match status" value="1"/>
</dbReference>
<dbReference type="PANTHER" id="PTHR13105">
    <property type="entry name" value="MYELOID LEUKEMIA FACTOR"/>
    <property type="match status" value="1"/>
</dbReference>
<dbReference type="AlphaFoldDB" id="A0A8B8QXP1"/>
<feature type="region of interest" description="Disordered" evidence="5">
    <location>
        <begin position="119"/>
        <end position="144"/>
    </location>
</feature>
<keyword evidence="3" id="KW-0963">Cytoplasm</keyword>
<evidence type="ECO:0000256" key="2">
    <source>
        <dbReference type="ARBA" id="ARBA00008332"/>
    </source>
</evidence>
<reference evidence="7" key="1">
    <citation type="submission" date="2025-08" db="UniProtKB">
        <authorList>
            <consortium name="RefSeq"/>
        </authorList>
    </citation>
    <scope>IDENTIFICATION</scope>
    <source>
        <tissue evidence="7">Leaf</tissue>
    </source>
</reference>
<keyword evidence="6" id="KW-1185">Reference proteome</keyword>
<evidence type="ECO:0000256" key="5">
    <source>
        <dbReference type="SAM" id="MobiDB-lite"/>
    </source>
</evidence>
<comment type="subcellular location">
    <subcellularLocation>
        <location evidence="1">Cytoplasm</location>
    </subcellularLocation>
</comment>
<sequence>MYKSPPRIPPPSDHSSTLSLSLSLSRNANSRRSSKAGDSASLIMQRERQGREDFFNLGDPFSSFRGFGGFPSLFGRRDPFDDPFFTRPFGSMFSTGVFGPGYAIDDTPSSNTSKGLVIEELDSDDEGGVGKKEDTNHETNGNDMYQRHNASIRAPSVEHPDDDAHENRSNVIYSGDHSRVGEKHNQGRSFSVQSCKVTYGGVDGAYYTSTRTHRTDNDGVVLEEGKEADATTGQATHRISRGILDKGHSLTRKLRSDGKVDTVQTLHNLNEDELTGFEKAWKSSGRGSSPGWSHDYDLQQKAGRGSDAQKGSSSSGGWALPSVDQIMRPVGMGAHYAARSVPSNERTKKVVRINID</sequence>
<protein>
    <submittedName>
        <fullName evidence="7">Uncharacterized protein LOC115756381</fullName>
    </submittedName>
</protein>
<feature type="region of interest" description="Disordered" evidence="5">
    <location>
        <begin position="281"/>
        <end position="320"/>
    </location>
</feature>
<dbReference type="InterPro" id="IPR019376">
    <property type="entry name" value="Myeloid_leukemia_factor"/>
</dbReference>
<evidence type="ECO:0000256" key="1">
    <source>
        <dbReference type="ARBA" id="ARBA00004496"/>
    </source>
</evidence>
<evidence type="ECO:0000256" key="4">
    <source>
        <dbReference type="ARBA" id="ARBA00022553"/>
    </source>
</evidence>
<dbReference type="Proteomes" id="UP000827889">
    <property type="component" value="Chromosome 3"/>
</dbReference>
<evidence type="ECO:0000256" key="3">
    <source>
        <dbReference type="ARBA" id="ARBA00022490"/>
    </source>
</evidence>
<dbReference type="GeneID" id="115756381"/>
<dbReference type="KEGG" id="rarg:115756381"/>
<name>A0A8B8QXP1_9MYRT</name>
<comment type="similarity">
    <text evidence="2">Belongs to the MLF family.</text>
</comment>
<gene>
    <name evidence="7" type="primary">LOC115756381</name>
</gene>
<keyword evidence="4" id="KW-0597">Phosphoprotein</keyword>
<feature type="compositionally biased region" description="Basic and acidic residues" evidence="5">
    <location>
        <begin position="128"/>
        <end position="137"/>
    </location>
</feature>